<keyword evidence="2" id="KW-1185">Reference proteome</keyword>
<reference evidence="1 2" key="1">
    <citation type="journal article" date="2020" name="Nature">
        <title>Six reference-quality genomes reveal evolution of bat adaptations.</title>
        <authorList>
            <person name="Jebb D."/>
            <person name="Huang Z."/>
            <person name="Pippel M."/>
            <person name="Hughes G.M."/>
            <person name="Lavrichenko K."/>
            <person name="Devanna P."/>
            <person name="Winkler S."/>
            <person name="Jermiin L.S."/>
            <person name="Skirmuntt E.C."/>
            <person name="Katzourakis A."/>
            <person name="Burkitt-Gray L."/>
            <person name="Ray D.A."/>
            <person name="Sullivan K.A.M."/>
            <person name="Roscito J.G."/>
            <person name="Kirilenko B.M."/>
            <person name="Davalos L.M."/>
            <person name="Corthals A.P."/>
            <person name="Power M.L."/>
            <person name="Jones G."/>
            <person name="Ransome R.D."/>
            <person name="Dechmann D.K.N."/>
            <person name="Locatelli A.G."/>
            <person name="Puechmaille S.J."/>
            <person name="Fedrigo O."/>
            <person name="Jarvis E.D."/>
            <person name="Hiller M."/>
            <person name="Vernes S.C."/>
            <person name="Myers E.W."/>
            <person name="Teeling E.C."/>
        </authorList>
    </citation>
    <scope>NUCLEOTIDE SEQUENCE [LARGE SCALE GENOMIC DNA]</scope>
    <source>
        <strain evidence="1">MRouAeg1</strain>
        <tissue evidence="1">Muscle</tissue>
    </source>
</reference>
<gene>
    <name evidence="1" type="ORF">HJG63_009847</name>
</gene>
<dbReference type="AlphaFoldDB" id="A0A7J8BFI4"/>
<accession>A0A7J8BFI4</accession>
<evidence type="ECO:0000313" key="1">
    <source>
        <dbReference type="EMBL" id="KAF6397205.1"/>
    </source>
</evidence>
<dbReference type="EMBL" id="JACASE010000017">
    <property type="protein sequence ID" value="KAF6397205.1"/>
    <property type="molecule type" value="Genomic_DNA"/>
</dbReference>
<organism evidence="1 2">
    <name type="scientific">Rousettus aegyptiacus</name>
    <name type="common">Egyptian fruit bat</name>
    <name type="synonym">Pteropus aegyptiacus</name>
    <dbReference type="NCBI Taxonomy" id="9407"/>
    <lineage>
        <taxon>Eukaryota</taxon>
        <taxon>Metazoa</taxon>
        <taxon>Chordata</taxon>
        <taxon>Craniata</taxon>
        <taxon>Vertebrata</taxon>
        <taxon>Euteleostomi</taxon>
        <taxon>Mammalia</taxon>
        <taxon>Eutheria</taxon>
        <taxon>Laurasiatheria</taxon>
        <taxon>Chiroptera</taxon>
        <taxon>Yinpterochiroptera</taxon>
        <taxon>Pteropodoidea</taxon>
        <taxon>Pteropodidae</taxon>
        <taxon>Rousettinae</taxon>
        <taxon>Rousettus</taxon>
    </lineage>
</organism>
<evidence type="ECO:0000313" key="2">
    <source>
        <dbReference type="Proteomes" id="UP000593571"/>
    </source>
</evidence>
<protein>
    <submittedName>
        <fullName evidence="1">Uncharacterized protein</fullName>
    </submittedName>
</protein>
<sequence length="124" mass="13414">MNLAVFSGSVGLEYRREQENKLGEHEWGAPGGGLACAHRAGFSGSPTPLHVIAPWALRVCGPGATVPKETAEGQQPMDPCWTTCHGARRLPRGKAVEFRTGALVSFHPFTFGICQPTPRRRPTH</sequence>
<name>A0A7J8BFI4_ROUAE</name>
<comment type="caution">
    <text evidence="1">The sequence shown here is derived from an EMBL/GenBank/DDBJ whole genome shotgun (WGS) entry which is preliminary data.</text>
</comment>
<proteinExistence type="predicted"/>
<dbReference type="Proteomes" id="UP000593571">
    <property type="component" value="Unassembled WGS sequence"/>
</dbReference>